<keyword evidence="5" id="KW-1185">Reference proteome</keyword>
<dbReference type="SMART" id="SM00054">
    <property type="entry name" value="EFh"/>
    <property type="match status" value="2"/>
</dbReference>
<dbReference type="CDD" id="cd00051">
    <property type="entry name" value="EFh"/>
    <property type="match status" value="2"/>
</dbReference>
<dbReference type="eggNOG" id="KOG0028">
    <property type="taxonomic scope" value="Eukaryota"/>
</dbReference>
<keyword evidence="1" id="KW-0677">Repeat</keyword>
<dbReference type="InterPro" id="IPR011992">
    <property type="entry name" value="EF-hand-dom_pair"/>
</dbReference>
<name>A0A023B0I8_GRENI</name>
<dbReference type="OMA" id="MTIANDP"/>
<dbReference type="SUPFAM" id="SSF47473">
    <property type="entry name" value="EF-hand"/>
    <property type="match status" value="1"/>
</dbReference>
<organism evidence="4 5">
    <name type="scientific">Gregarina niphandrodes</name>
    <name type="common">Septate eugregarine</name>
    <dbReference type="NCBI Taxonomy" id="110365"/>
    <lineage>
        <taxon>Eukaryota</taxon>
        <taxon>Sar</taxon>
        <taxon>Alveolata</taxon>
        <taxon>Apicomplexa</taxon>
        <taxon>Conoidasida</taxon>
        <taxon>Gregarinasina</taxon>
        <taxon>Eugregarinorida</taxon>
        <taxon>Gregarinidae</taxon>
        <taxon>Gregarina</taxon>
    </lineage>
</organism>
<dbReference type="InterPro" id="IPR018247">
    <property type="entry name" value="EF_Hand_1_Ca_BS"/>
</dbReference>
<keyword evidence="2" id="KW-0106">Calcium</keyword>
<dbReference type="Pfam" id="PF13499">
    <property type="entry name" value="EF-hand_7"/>
    <property type="match status" value="1"/>
</dbReference>
<dbReference type="GeneID" id="22915176"/>
<dbReference type="GO" id="GO:0005509">
    <property type="term" value="F:calcium ion binding"/>
    <property type="evidence" value="ECO:0007669"/>
    <property type="project" value="InterPro"/>
</dbReference>
<dbReference type="Gene3D" id="1.10.238.10">
    <property type="entry name" value="EF-hand"/>
    <property type="match status" value="2"/>
</dbReference>
<dbReference type="VEuPathDB" id="CryptoDB:GNI_148130"/>
<dbReference type="OrthoDB" id="26525at2759"/>
<dbReference type="InterPro" id="IPR050145">
    <property type="entry name" value="Centrin_CML-like"/>
</dbReference>
<dbReference type="PROSITE" id="PS00018">
    <property type="entry name" value="EF_HAND_1"/>
    <property type="match status" value="1"/>
</dbReference>
<proteinExistence type="predicted"/>
<dbReference type="RefSeq" id="XP_011132685.1">
    <property type="nucleotide sequence ID" value="XM_011134383.1"/>
</dbReference>
<accession>A0A023B0I8</accession>
<dbReference type="FunFam" id="1.10.238.10:FF:000003">
    <property type="entry name" value="Calmodulin A"/>
    <property type="match status" value="1"/>
</dbReference>
<evidence type="ECO:0000259" key="3">
    <source>
        <dbReference type="PROSITE" id="PS50222"/>
    </source>
</evidence>
<evidence type="ECO:0000256" key="1">
    <source>
        <dbReference type="ARBA" id="ARBA00022737"/>
    </source>
</evidence>
<evidence type="ECO:0000256" key="2">
    <source>
        <dbReference type="ARBA" id="ARBA00022837"/>
    </source>
</evidence>
<evidence type="ECO:0000313" key="4">
    <source>
        <dbReference type="EMBL" id="EZG44370.1"/>
    </source>
</evidence>
<evidence type="ECO:0000313" key="5">
    <source>
        <dbReference type="Proteomes" id="UP000019763"/>
    </source>
</evidence>
<dbReference type="Pfam" id="PF13405">
    <property type="entry name" value="EF-hand_6"/>
    <property type="match status" value="1"/>
</dbReference>
<dbReference type="PROSITE" id="PS50222">
    <property type="entry name" value="EF_HAND_2"/>
    <property type="match status" value="2"/>
</dbReference>
<sequence length="199" mass="22331">MRVQHILTLDVNSATLAKHIAEIVGVDEELEVHKDVAARKIEVINSIVTISISRAQLKQLFDIFDVEKTGYIDARELKAGLRALGCYLTPDRIREGLRSVGITDISAPISFETFCAMAEPLLPKLHSRESYQQLFDILAGDGGFLTLSHLKQLCEELKEPIPDDELQRMIYEADQDGDGRVSFEDFMRIMTIANDPLAE</sequence>
<reference evidence="4" key="1">
    <citation type="submission" date="2013-12" db="EMBL/GenBank/DDBJ databases">
        <authorList>
            <person name="Omoto C.K."/>
            <person name="Sibley D."/>
            <person name="Venepally P."/>
            <person name="Hadjithomas M."/>
            <person name="Karamycheva S."/>
            <person name="Brunk B."/>
            <person name="Roos D."/>
            <person name="Caler E."/>
            <person name="Lorenzi H."/>
        </authorList>
    </citation>
    <scope>NUCLEOTIDE SEQUENCE</scope>
</reference>
<dbReference type="AlphaFoldDB" id="A0A023B0I8"/>
<protein>
    <submittedName>
        <fullName evidence="4">Centrin</fullName>
    </submittedName>
</protein>
<dbReference type="PANTHER" id="PTHR23050">
    <property type="entry name" value="CALCIUM BINDING PROTEIN"/>
    <property type="match status" value="1"/>
</dbReference>
<comment type="caution">
    <text evidence="4">The sequence shown here is derived from an EMBL/GenBank/DDBJ whole genome shotgun (WGS) entry which is preliminary data.</text>
</comment>
<dbReference type="Proteomes" id="UP000019763">
    <property type="component" value="Unassembled WGS sequence"/>
</dbReference>
<gene>
    <name evidence="4" type="ORF">GNI_148130</name>
</gene>
<dbReference type="EMBL" id="AFNH02001102">
    <property type="protein sequence ID" value="EZG44370.1"/>
    <property type="molecule type" value="Genomic_DNA"/>
</dbReference>
<feature type="domain" description="EF-hand" evidence="3">
    <location>
        <begin position="161"/>
        <end position="196"/>
    </location>
</feature>
<dbReference type="InterPro" id="IPR002048">
    <property type="entry name" value="EF_hand_dom"/>
</dbReference>
<feature type="domain" description="EF-hand" evidence="3">
    <location>
        <begin position="52"/>
        <end position="87"/>
    </location>
</feature>